<evidence type="ECO:0000256" key="1">
    <source>
        <dbReference type="SAM" id="MobiDB-lite"/>
    </source>
</evidence>
<proteinExistence type="predicted"/>
<evidence type="ECO:0000313" key="2">
    <source>
        <dbReference type="EMBL" id="CAA9315956.1"/>
    </source>
</evidence>
<name>A0A6J4KWL6_9ACTN</name>
<gene>
    <name evidence="2" type="ORF">AVDCRST_MAG48-2356</name>
</gene>
<feature type="region of interest" description="Disordered" evidence="1">
    <location>
        <begin position="159"/>
        <end position="187"/>
    </location>
</feature>
<accession>A0A6J4KWL6</accession>
<sequence length="187" mass="20311">MTVLRAAIVIGHGGISWEITRQLVAHLPAMVVPRWATTRTQPISLADVVRYLVGVLEPAEAKGRVFEIGGSEVLTYAEMMQRVAKLHHHRTLPMVTVPLLTPRLSSHWLAFVTDVDTATARNLVDSMSNEVVVHEHGIREVVPGEPMDYTAAVEAAYAQRAAARGEDEEPAAGQPAGRAQDEHSPSA</sequence>
<dbReference type="SUPFAM" id="SSF51735">
    <property type="entry name" value="NAD(P)-binding Rossmann-fold domains"/>
    <property type="match status" value="1"/>
</dbReference>
<dbReference type="AlphaFoldDB" id="A0A6J4KWL6"/>
<dbReference type="EMBL" id="CADCTS010000339">
    <property type="protein sequence ID" value="CAA9315956.1"/>
    <property type="molecule type" value="Genomic_DNA"/>
</dbReference>
<organism evidence="2">
    <name type="scientific">uncultured Friedmanniella sp</name>
    <dbReference type="NCBI Taxonomy" id="335381"/>
    <lineage>
        <taxon>Bacteria</taxon>
        <taxon>Bacillati</taxon>
        <taxon>Actinomycetota</taxon>
        <taxon>Actinomycetes</taxon>
        <taxon>Propionibacteriales</taxon>
        <taxon>Nocardioidaceae</taxon>
        <taxon>Friedmanniella</taxon>
        <taxon>environmental samples</taxon>
    </lineage>
</organism>
<dbReference type="InterPro" id="IPR036291">
    <property type="entry name" value="NAD(P)-bd_dom_sf"/>
</dbReference>
<reference evidence="2" key="1">
    <citation type="submission" date="2020-02" db="EMBL/GenBank/DDBJ databases">
        <authorList>
            <person name="Meier V. D."/>
        </authorList>
    </citation>
    <scope>NUCLEOTIDE SEQUENCE</scope>
    <source>
        <strain evidence="2">AVDCRST_MAG48</strain>
    </source>
</reference>
<dbReference type="Gene3D" id="3.40.50.720">
    <property type="entry name" value="NAD(P)-binding Rossmann-like Domain"/>
    <property type="match status" value="1"/>
</dbReference>
<protein>
    <submittedName>
        <fullName evidence="2">Uncharacterized protein</fullName>
    </submittedName>
</protein>